<dbReference type="RefSeq" id="WP_188672160.1">
    <property type="nucleotide sequence ID" value="NZ_BMJH01000001.1"/>
</dbReference>
<dbReference type="PROSITE" id="PS50801">
    <property type="entry name" value="STAS"/>
    <property type="match status" value="1"/>
</dbReference>
<evidence type="ECO:0000313" key="3">
    <source>
        <dbReference type="Proteomes" id="UP000641514"/>
    </source>
</evidence>
<accession>A0A916U8F4</accession>
<dbReference type="AlphaFoldDB" id="A0A916U8F4"/>
<dbReference type="Proteomes" id="UP000641514">
    <property type="component" value="Unassembled WGS sequence"/>
</dbReference>
<dbReference type="Gene3D" id="3.30.750.24">
    <property type="entry name" value="STAS domain"/>
    <property type="match status" value="1"/>
</dbReference>
<sequence length="138" mass="15170">MNTHPYFDTHVTISIEQLDDDTQLVRVGGELDAMALPRLFRVLGALPQPEKVVIDIRKALFVSRTALRALTDLNALTSLEDATLVIVAPHSVANVYDTVDEAHETIMCTTLRDAWLLLDEASRAHLRLVKAGATHAAC</sequence>
<feature type="domain" description="STAS" evidence="1">
    <location>
        <begin position="24"/>
        <end position="100"/>
    </location>
</feature>
<reference evidence="2" key="2">
    <citation type="submission" date="2020-09" db="EMBL/GenBank/DDBJ databases">
        <authorList>
            <person name="Sun Q."/>
            <person name="Zhou Y."/>
        </authorList>
    </citation>
    <scope>NUCLEOTIDE SEQUENCE</scope>
    <source>
        <strain evidence="2">CGMCC 1.15478</strain>
    </source>
</reference>
<evidence type="ECO:0000313" key="2">
    <source>
        <dbReference type="EMBL" id="GGC63587.1"/>
    </source>
</evidence>
<gene>
    <name evidence="2" type="ORF">GCM10011410_15050</name>
</gene>
<protein>
    <recommendedName>
        <fullName evidence="1">STAS domain-containing protein</fullName>
    </recommendedName>
</protein>
<organism evidence="2 3">
    <name type="scientific">Hoyosella rhizosphaerae</name>
    <dbReference type="NCBI Taxonomy" id="1755582"/>
    <lineage>
        <taxon>Bacteria</taxon>
        <taxon>Bacillati</taxon>
        <taxon>Actinomycetota</taxon>
        <taxon>Actinomycetes</taxon>
        <taxon>Mycobacteriales</taxon>
        <taxon>Hoyosellaceae</taxon>
        <taxon>Hoyosella</taxon>
    </lineage>
</organism>
<dbReference type="SUPFAM" id="SSF52091">
    <property type="entry name" value="SpoIIaa-like"/>
    <property type="match status" value="1"/>
</dbReference>
<name>A0A916U8F4_9ACTN</name>
<keyword evidence="3" id="KW-1185">Reference proteome</keyword>
<comment type="caution">
    <text evidence="2">The sequence shown here is derived from an EMBL/GenBank/DDBJ whole genome shotgun (WGS) entry which is preliminary data.</text>
</comment>
<dbReference type="InterPro" id="IPR036513">
    <property type="entry name" value="STAS_dom_sf"/>
</dbReference>
<dbReference type="EMBL" id="BMJH01000001">
    <property type="protein sequence ID" value="GGC63587.1"/>
    <property type="molecule type" value="Genomic_DNA"/>
</dbReference>
<proteinExistence type="predicted"/>
<evidence type="ECO:0000259" key="1">
    <source>
        <dbReference type="PROSITE" id="PS50801"/>
    </source>
</evidence>
<reference evidence="2" key="1">
    <citation type="journal article" date="2014" name="Int. J. Syst. Evol. Microbiol.">
        <title>Complete genome sequence of Corynebacterium casei LMG S-19264T (=DSM 44701T), isolated from a smear-ripened cheese.</title>
        <authorList>
            <consortium name="US DOE Joint Genome Institute (JGI-PGF)"/>
            <person name="Walter F."/>
            <person name="Albersmeier A."/>
            <person name="Kalinowski J."/>
            <person name="Ruckert C."/>
        </authorList>
    </citation>
    <scope>NUCLEOTIDE SEQUENCE</scope>
    <source>
        <strain evidence="2">CGMCC 1.15478</strain>
    </source>
</reference>
<dbReference type="InterPro" id="IPR002645">
    <property type="entry name" value="STAS_dom"/>
</dbReference>